<feature type="transmembrane region" description="Helical" evidence="1">
    <location>
        <begin position="12"/>
        <end position="32"/>
    </location>
</feature>
<evidence type="ECO:0000313" key="3">
    <source>
        <dbReference type="Proteomes" id="UP000327194"/>
    </source>
</evidence>
<keyword evidence="1" id="KW-1133">Transmembrane helix</keyword>
<gene>
    <name evidence="2" type="ORF">LF543_04810</name>
</gene>
<name>A0AAE6P159_9LACO</name>
<organism evidence="2 3">
    <name type="scientific">Fructilactobacillus fructivorans</name>
    <dbReference type="NCBI Taxonomy" id="1614"/>
    <lineage>
        <taxon>Bacteria</taxon>
        <taxon>Bacillati</taxon>
        <taxon>Bacillota</taxon>
        <taxon>Bacilli</taxon>
        <taxon>Lactobacillales</taxon>
        <taxon>Lactobacillaceae</taxon>
        <taxon>Fructilactobacillus</taxon>
    </lineage>
</organism>
<keyword evidence="1" id="KW-0472">Membrane</keyword>
<dbReference type="Pfam" id="PF06612">
    <property type="entry name" value="DUF1146"/>
    <property type="match status" value="1"/>
</dbReference>
<dbReference type="NCBIfam" id="TIGR02327">
    <property type="entry name" value="int_mem_ywzB"/>
    <property type="match status" value="1"/>
</dbReference>
<dbReference type="Proteomes" id="UP000327194">
    <property type="component" value="Chromosome"/>
</dbReference>
<reference evidence="2 3" key="1">
    <citation type="submission" date="2019-10" db="EMBL/GenBank/DDBJ databases">
        <title>Genome sequencing of Lactobacillus fructivorans.</title>
        <authorList>
            <person name="Kim K."/>
        </authorList>
    </citation>
    <scope>NUCLEOTIDE SEQUENCE [LARGE SCALE GENOMIC DNA]</scope>
    <source>
        <strain evidence="2 3">LF543</strain>
    </source>
</reference>
<keyword evidence="1" id="KW-0812">Transmembrane</keyword>
<dbReference type="RefSeq" id="WP_010021956.1">
    <property type="nucleotide sequence ID" value="NZ_AZDS01000003.1"/>
</dbReference>
<evidence type="ECO:0000313" key="2">
    <source>
        <dbReference type="EMBL" id="QFX92904.1"/>
    </source>
</evidence>
<evidence type="ECO:0000256" key="1">
    <source>
        <dbReference type="SAM" id="Phobius"/>
    </source>
</evidence>
<proteinExistence type="predicted"/>
<protein>
    <submittedName>
        <fullName evidence="2">DUF1146 domain-containing protein</fullName>
    </submittedName>
</protein>
<dbReference type="KEGG" id="lfv:LF543_04810"/>
<dbReference type="AlphaFoldDB" id="A0AAE6P159"/>
<dbReference type="GeneID" id="74913498"/>
<feature type="transmembrane region" description="Helical" evidence="1">
    <location>
        <begin position="44"/>
        <end position="65"/>
    </location>
</feature>
<dbReference type="InterPro" id="IPR009526">
    <property type="entry name" value="DUF1146"/>
</dbReference>
<accession>A0AAE6P159</accession>
<sequence length="76" mass="8712">MNPFGVESLITIISQLFFIAVAFWAIQGIHFERFLPIQERQGKVLIVLLSIVIGFICSSFFMSFIDNLKNLTVLFK</sequence>
<dbReference type="EMBL" id="CP045562">
    <property type="protein sequence ID" value="QFX92904.1"/>
    <property type="molecule type" value="Genomic_DNA"/>
</dbReference>